<dbReference type="CDD" id="cd07417">
    <property type="entry name" value="MPP_PP5_C"/>
    <property type="match status" value="1"/>
</dbReference>
<dbReference type="Pfam" id="PF08321">
    <property type="entry name" value="PPP5"/>
    <property type="match status" value="1"/>
</dbReference>
<keyword evidence="10" id="KW-0464">Manganese</keyword>
<dbReference type="InterPro" id="IPR011990">
    <property type="entry name" value="TPR-like_helical_dom_sf"/>
</dbReference>
<protein>
    <recommendedName>
        <fullName evidence="16">Serine/threonine-protein phosphatase</fullName>
        <ecNumber evidence="16">3.1.3.16</ecNumber>
    </recommendedName>
</protein>
<evidence type="ECO:0000256" key="8">
    <source>
        <dbReference type="ARBA" id="ARBA00022803"/>
    </source>
</evidence>
<dbReference type="InterPro" id="IPR051134">
    <property type="entry name" value="PPP_phosphatase"/>
</dbReference>
<evidence type="ECO:0000256" key="5">
    <source>
        <dbReference type="ARBA" id="ARBA00022723"/>
    </source>
</evidence>
<dbReference type="PROSITE" id="PS50005">
    <property type="entry name" value="TPR"/>
    <property type="match status" value="1"/>
</dbReference>
<dbReference type="PANTHER" id="PTHR45668:SF5">
    <property type="entry name" value="SERINE_THREONINE-PROTEIN PHOSPHATASE 5"/>
    <property type="match status" value="1"/>
</dbReference>
<comment type="catalytic activity">
    <reaction evidence="12">
        <text>O-phospho-L-seryl-[protein] + H2O = L-seryl-[protein] + phosphate</text>
        <dbReference type="Rhea" id="RHEA:20629"/>
        <dbReference type="Rhea" id="RHEA-COMP:9863"/>
        <dbReference type="Rhea" id="RHEA-COMP:11604"/>
        <dbReference type="ChEBI" id="CHEBI:15377"/>
        <dbReference type="ChEBI" id="CHEBI:29999"/>
        <dbReference type="ChEBI" id="CHEBI:43474"/>
        <dbReference type="ChEBI" id="CHEBI:83421"/>
        <dbReference type="EC" id="3.1.3.16"/>
    </reaction>
    <physiologicalReaction direction="left-to-right" evidence="12">
        <dbReference type="Rhea" id="RHEA:20630"/>
    </physiologicalReaction>
</comment>
<dbReference type="AlphaFoldDB" id="A0AAV5RQI7"/>
<feature type="domain" description="Serine/threonine specific protein phosphatases" evidence="17">
    <location>
        <begin position="309"/>
        <end position="314"/>
    </location>
</feature>
<dbReference type="GO" id="GO:0005737">
    <property type="term" value="C:cytoplasm"/>
    <property type="evidence" value="ECO:0007669"/>
    <property type="project" value="UniProtKB-ARBA"/>
</dbReference>
<dbReference type="InterPro" id="IPR013235">
    <property type="entry name" value="PPP_dom"/>
</dbReference>
<organism evidence="18 19">
    <name type="scientific">Maudiozyma humilis</name>
    <name type="common">Sour dough yeast</name>
    <name type="synonym">Kazachstania humilis</name>
    <dbReference type="NCBI Taxonomy" id="51915"/>
    <lineage>
        <taxon>Eukaryota</taxon>
        <taxon>Fungi</taxon>
        <taxon>Dikarya</taxon>
        <taxon>Ascomycota</taxon>
        <taxon>Saccharomycotina</taxon>
        <taxon>Saccharomycetes</taxon>
        <taxon>Saccharomycetales</taxon>
        <taxon>Saccharomycetaceae</taxon>
        <taxon>Maudiozyma</taxon>
    </lineage>
</organism>
<evidence type="ECO:0000313" key="18">
    <source>
        <dbReference type="EMBL" id="GMM53522.1"/>
    </source>
</evidence>
<comment type="subcellular location">
    <subcellularLocation>
        <location evidence="3">Nucleus</location>
    </subcellularLocation>
</comment>
<comment type="cofactor">
    <cofactor evidence="1">
        <name>Mn(2+)</name>
        <dbReference type="ChEBI" id="CHEBI:29035"/>
    </cofactor>
</comment>
<evidence type="ECO:0000256" key="4">
    <source>
        <dbReference type="ARBA" id="ARBA00008786"/>
    </source>
</evidence>
<dbReference type="SMART" id="SM00028">
    <property type="entry name" value="TPR"/>
    <property type="match status" value="3"/>
</dbReference>
<reference evidence="18 19" key="1">
    <citation type="journal article" date="2023" name="Elife">
        <title>Identification of key yeast species and microbe-microbe interactions impacting larval growth of Drosophila in the wild.</title>
        <authorList>
            <person name="Mure A."/>
            <person name="Sugiura Y."/>
            <person name="Maeda R."/>
            <person name="Honda K."/>
            <person name="Sakurai N."/>
            <person name="Takahashi Y."/>
            <person name="Watada M."/>
            <person name="Katoh T."/>
            <person name="Gotoh A."/>
            <person name="Gotoh Y."/>
            <person name="Taniguchi I."/>
            <person name="Nakamura K."/>
            <person name="Hayashi T."/>
            <person name="Katayama T."/>
            <person name="Uemura T."/>
            <person name="Hattori Y."/>
        </authorList>
    </citation>
    <scope>NUCLEOTIDE SEQUENCE [LARGE SCALE GENOMIC DNA]</scope>
    <source>
        <strain evidence="18 19">KH-74</strain>
    </source>
</reference>
<keyword evidence="6" id="KW-0677">Repeat</keyword>
<comment type="caution">
    <text evidence="18">The sequence shown here is derived from an EMBL/GenBank/DDBJ whole genome shotgun (WGS) entry which is preliminary data.</text>
</comment>
<gene>
    <name evidence="18" type="ORF">DAKH74_001380</name>
</gene>
<dbReference type="FunFam" id="3.60.21.10:FF:000036">
    <property type="entry name" value="Serine/threonine protein phosphatase 5"/>
    <property type="match status" value="1"/>
</dbReference>
<feature type="active site" description="Proton donor/acceptor" evidence="14">
    <location>
        <position position="313"/>
    </location>
</feature>
<dbReference type="InterPro" id="IPR029052">
    <property type="entry name" value="Metallo-depent_PP-like"/>
</dbReference>
<proteinExistence type="inferred from homology"/>
<evidence type="ECO:0000256" key="11">
    <source>
        <dbReference type="ARBA" id="ARBA00023242"/>
    </source>
</evidence>
<keyword evidence="9" id="KW-0904">Protein phosphatase</keyword>
<dbReference type="Proteomes" id="UP001377567">
    <property type="component" value="Unassembled WGS sequence"/>
</dbReference>
<dbReference type="SMART" id="SM00156">
    <property type="entry name" value="PP2Ac"/>
    <property type="match status" value="1"/>
</dbReference>
<keyword evidence="5" id="KW-0479">Metal-binding</keyword>
<accession>A0AAV5RQI7</accession>
<evidence type="ECO:0000256" key="14">
    <source>
        <dbReference type="PIRSR" id="PIRSR033096-1"/>
    </source>
</evidence>
<dbReference type="GO" id="GO:0004722">
    <property type="term" value="F:protein serine/threonine phosphatase activity"/>
    <property type="evidence" value="ECO:0007669"/>
    <property type="project" value="UniProtKB-EC"/>
</dbReference>
<evidence type="ECO:0000256" key="7">
    <source>
        <dbReference type="ARBA" id="ARBA00022801"/>
    </source>
</evidence>
<keyword evidence="8 15" id="KW-0802">TPR repeat</keyword>
<keyword evidence="11" id="KW-0539">Nucleus</keyword>
<dbReference type="Pfam" id="PF00149">
    <property type="entry name" value="Metallophos"/>
    <property type="match status" value="1"/>
</dbReference>
<evidence type="ECO:0000256" key="9">
    <source>
        <dbReference type="ARBA" id="ARBA00022912"/>
    </source>
</evidence>
<evidence type="ECO:0000256" key="3">
    <source>
        <dbReference type="ARBA" id="ARBA00004123"/>
    </source>
</evidence>
<comment type="similarity">
    <text evidence="4">Belongs to the PPP phosphatase family. PP-5 (PP-T) subfamily.</text>
</comment>
<dbReference type="Pfam" id="PF13181">
    <property type="entry name" value="TPR_8"/>
    <property type="match status" value="1"/>
</dbReference>
<evidence type="ECO:0000256" key="6">
    <source>
        <dbReference type="ARBA" id="ARBA00022737"/>
    </source>
</evidence>
<evidence type="ECO:0000256" key="1">
    <source>
        <dbReference type="ARBA" id="ARBA00001936"/>
    </source>
</evidence>
<keyword evidence="19" id="KW-1185">Reference proteome</keyword>
<dbReference type="GO" id="GO:0046872">
    <property type="term" value="F:metal ion binding"/>
    <property type="evidence" value="ECO:0007669"/>
    <property type="project" value="UniProtKB-KW"/>
</dbReference>
<evidence type="ECO:0000256" key="12">
    <source>
        <dbReference type="ARBA" id="ARBA00047986"/>
    </source>
</evidence>
<evidence type="ECO:0000259" key="17">
    <source>
        <dbReference type="PROSITE" id="PS00125"/>
    </source>
</evidence>
<dbReference type="Gene3D" id="3.60.21.10">
    <property type="match status" value="1"/>
</dbReference>
<dbReference type="SUPFAM" id="SSF48452">
    <property type="entry name" value="TPR-like"/>
    <property type="match status" value="1"/>
</dbReference>
<dbReference type="InterPro" id="IPR019734">
    <property type="entry name" value="TPR_rpt"/>
</dbReference>
<keyword evidence="7 16" id="KW-0378">Hydrolase</keyword>
<evidence type="ECO:0000313" key="19">
    <source>
        <dbReference type="Proteomes" id="UP001377567"/>
    </source>
</evidence>
<comment type="catalytic activity">
    <reaction evidence="13">
        <text>O-phospho-L-threonyl-[protein] + H2O = L-threonyl-[protein] + phosphate</text>
        <dbReference type="Rhea" id="RHEA:47004"/>
        <dbReference type="Rhea" id="RHEA-COMP:11060"/>
        <dbReference type="Rhea" id="RHEA-COMP:11605"/>
        <dbReference type="ChEBI" id="CHEBI:15377"/>
        <dbReference type="ChEBI" id="CHEBI:30013"/>
        <dbReference type="ChEBI" id="CHEBI:43474"/>
        <dbReference type="ChEBI" id="CHEBI:61977"/>
        <dbReference type="EC" id="3.1.3.16"/>
    </reaction>
    <physiologicalReaction direction="left-to-right" evidence="13">
        <dbReference type="Rhea" id="RHEA:47005"/>
    </physiologicalReaction>
</comment>
<feature type="repeat" description="TPR" evidence="15">
    <location>
        <begin position="12"/>
        <end position="45"/>
    </location>
</feature>
<evidence type="ECO:0000256" key="15">
    <source>
        <dbReference type="PROSITE-ProRule" id="PRU00339"/>
    </source>
</evidence>
<dbReference type="GO" id="GO:0005634">
    <property type="term" value="C:nucleus"/>
    <property type="evidence" value="ECO:0007669"/>
    <property type="project" value="UniProtKB-SubCell"/>
</dbReference>
<dbReference type="PIRSF" id="PIRSF033096">
    <property type="entry name" value="PPPtase_5"/>
    <property type="match status" value="1"/>
</dbReference>
<dbReference type="InterPro" id="IPR041753">
    <property type="entry name" value="PP5_C"/>
</dbReference>
<evidence type="ECO:0000256" key="13">
    <source>
        <dbReference type="ARBA" id="ARBA00048832"/>
    </source>
</evidence>
<dbReference type="InterPro" id="IPR006186">
    <property type="entry name" value="Ser/Thr-sp_prot-phosphatase"/>
</dbReference>
<dbReference type="EMBL" id="BTGD01000001">
    <property type="protein sequence ID" value="GMM53522.1"/>
    <property type="molecule type" value="Genomic_DNA"/>
</dbReference>
<comment type="cofactor">
    <cofactor evidence="2">
        <name>Mg(2+)</name>
        <dbReference type="ChEBI" id="CHEBI:18420"/>
    </cofactor>
</comment>
<dbReference type="SUPFAM" id="SSF56300">
    <property type="entry name" value="Metallo-dependent phosphatases"/>
    <property type="match status" value="1"/>
</dbReference>
<dbReference type="PANTHER" id="PTHR45668">
    <property type="entry name" value="SERINE/THREONINE-PROTEIN PHOSPHATASE 5-RELATED"/>
    <property type="match status" value="1"/>
</dbReference>
<sequence length="515" mass="58257">MSNPTADESSQALKFKDEGNVYVKKQDFAKAVEFYTKAIELDATVSIYFSNRAFAELKLDNFQTAMTDCTSAIALDPKNIKAYHRRGLAYVGLLEFRKAKKDLELVLKGKPGDATAKNAYNICEKFIREERFRKAIGGSDDDAARHKLCRSVVLSSFDSNADLQKYDGPTLEFEQITNEKDEADGIRIKNMSQEFVSQMVNDVFLKGKTLPKKYAACIVSHAERLLRNEPTLIELENEKANQDVKISICGDTHGQFYDVLNIFKKFGKVGPKHTYLFNGDFVDRGSWSCEVALLFYCLKILYPENFYLNRGNHETDNMNKMYGFEDECKYKYSARIFDLFSQSFETLPLATIVNGHYIIMHGGLPSDSTSTIEDIRKIDRFSQPPREGLFMELLWSDPQTAPGLGPSQRGLGFSFGPDITAKYLERNNLRKVFRSHEVRMGGIFFEHDQKLATVFSAPNYCDSQNNKGAIIHVVPGKGKSGQYNNDDDDLLIEVFTAVEHPDIKPMAYSNGGMGF</sequence>
<dbReference type="Gene3D" id="1.25.40.10">
    <property type="entry name" value="Tetratricopeptide repeat domain"/>
    <property type="match status" value="1"/>
</dbReference>
<dbReference type="PRINTS" id="PR00114">
    <property type="entry name" value="STPHPHTASE"/>
</dbReference>
<dbReference type="EC" id="3.1.3.16" evidence="16"/>
<dbReference type="PROSITE" id="PS00125">
    <property type="entry name" value="SER_THR_PHOSPHATASE"/>
    <property type="match status" value="1"/>
</dbReference>
<evidence type="ECO:0000256" key="16">
    <source>
        <dbReference type="RuleBase" id="RU004273"/>
    </source>
</evidence>
<name>A0AAV5RQI7_MAUHU</name>
<evidence type="ECO:0000256" key="2">
    <source>
        <dbReference type="ARBA" id="ARBA00001946"/>
    </source>
</evidence>
<dbReference type="InterPro" id="IPR004843">
    <property type="entry name" value="Calcineurin-like_PHP"/>
</dbReference>
<evidence type="ECO:0000256" key="10">
    <source>
        <dbReference type="ARBA" id="ARBA00023211"/>
    </source>
</evidence>